<dbReference type="SUPFAM" id="SSF56399">
    <property type="entry name" value="ADP-ribosylation"/>
    <property type="match status" value="1"/>
</dbReference>
<proteinExistence type="inferred from homology"/>
<dbReference type="InterPro" id="IPR002745">
    <property type="entry name" value="Ptrans_KptA/Tpt1"/>
</dbReference>
<dbReference type="AlphaFoldDB" id="A0A6J4SW54"/>
<keyword evidence="2 5" id="KW-0808">Transferase</keyword>
<dbReference type="GO" id="GO:0006388">
    <property type="term" value="P:tRNA splicing, via endonucleolytic cleavage and ligation"/>
    <property type="evidence" value="ECO:0007669"/>
    <property type="project" value="UniProtKB-UniRule"/>
</dbReference>
<organism evidence="6">
    <name type="scientific">uncultured Solirubrobacteraceae bacterium</name>
    <dbReference type="NCBI Taxonomy" id="1162706"/>
    <lineage>
        <taxon>Bacteria</taxon>
        <taxon>Bacillati</taxon>
        <taxon>Actinomycetota</taxon>
        <taxon>Thermoleophilia</taxon>
        <taxon>Solirubrobacterales</taxon>
        <taxon>Solirubrobacteraceae</taxon>
        <taxon>environmental samples</taxon>
    </lineage>
</organism>
<dbReference type="InterPro" id="IPR042080">
    <property type="entry name" value="RNA_2'-PTrans_N"/>
</dbReference>
<accession>A0A6J4SW54</accession>
<evidence type="ECO:0000256" key="5">
    <source>
        <dbReference type="HAMAP-Rule" id="MF_00299"/>
    </source>
</evidence>
<reference evidence="6" key="1">
    <citation type="submission" date="2020-02" db="EMBL/GenBank/DDBJ databases">
        <authorList>
            <person name="Meier V. D."/>
        </authorList>
    </citation>
    <scope>NUCLEOTIDE SEQUENCE</scope>
    <source>
        <strain evidence="6">AVDCRST_MAG30</strain>
    </source>
</reference>
<evidence type="ECO:0000256" key="4">
    <source>
        <dbReference type="ARBA" id="ARBA00025212"/>
    </source>
</evidence>
<sequence>MSRRGAERPVRVSRFLARHLRHAPEAIGITLDGAGWAEVDALLAAAARAGFPISREELDAAVHAPGKRRYVLDASGARIRAAQGHSVAVDLGLDPVPPPAELFHGTHAGVVEAILREGLEPMGRLQVHLSSDRDTAVAVGARRGRPVVLVVDAAGLAATGVPFRLAENGVWLVDRVPPDYVRRDG</sequence>
<dbReference type="EMBL" id="CADCVS010000297">
    <property type="protein sequence ID" value="CAA9507162.1"/>
    <property type="molecule type" value="Genomic_DNA"/>
</dbReference>
<comment type="similarity">
    <text evidence="1 5">Belongs to the KptA/TPT1 family.</text>
</comment>
<dbReference type="GO" id="GO:0003950">
    <property type="term" value="F:NAD+ poly-ADP-ribosyltransferase activity"/>
    <property type="evidence" value="ECO:0007669"/>
    <property type="project" value="InterPro"/>
</dbReference>
<dbReference type="Gene3D" id="3.20.170.30">
    <property type="match status" value="1"/>
</dbReference>
<dbReference type="GO" id="GO:0000215">
    <property type="term" value="F:tRNA 2'-phosphotransferase activity"/>
    <property type="evidence" value="ECO:0007669"/>
    <property type="project" value="TreeGrafter"/>
</dbReference>
<dbReference type="PANTHER" id="PTHR12684:SF2">
    <property type="entry name" value="TRNA 2'-PHOSPHOTRANSFERASE 1"/>
    <property type="match status" value="1"/>
</dbReference>
<dbReference type="HAMAP" id="MF_00299">
    <property type="entry name" value="KptA"/>
    <property type="match status" value="1"/>
</dbReference>
<dbReference type="EC" id="2.7.1.-" evidence="5"/>
<dbReference type="Pfam" id="PF01885">
    <property type="entry name" value="PTS_2-RNA"/>
    <property type="match status" value="1"/>
</dbReference>
<protein>
    <recommendedName>
        <fullName evidence="5">Probable RNA 2'-phosphotransferase</fullName>
        <ecNumber evidence="5">2.7.1.-</ecNumber>
    </recommendedName>
</protein>
<evidence type="ECO:0000256" key="3">
    <source>
        <dbReference type="ARBA" id="ARBA00023027"/>
    </source>
</evidence>
<name>A0A6J4SW54_9ACTN</name>
<comment type="function">
    <text evidence="4 5">Removes the 2'-phosphate from RNA via an intermediate in which the phosphate is ADP-ribosylated by NAD followed by a presumed transesterification to release the RNA and generate ADP-ribose 1''-2''-cyclic phosphate (APPR&gt;P). May function as an ADP-ribosylase.</text>
</comment>
<keyword evidence="3 5" id="KW-0520">NAD</keyword>
<dbReference type="PANTHER" id="PTHR12684">
    <property type="entry name" value="PUTATIVE PHOSPHOTRANSFERASE"/>
    <property type="match status" value="1"/>
</dbReference>
<gene>
    <name evidence="5" type="primary">kptA</name>
    <name evidence="6" type="ORF">AVDCRST_MAG30-2269</name>
</gene>
<evidence type="ECO:0000313" key="6">
    <source>
        <dbReference type="EMBL" id="CAA9507162.1"/>
    </source>
</evidence>
<evidence type="ECO:0000256" key="2">
    <source>
        <dbReference type="ARBA" id="ARBA00022679"/>
    </source>
</evidence>
<dbReference type="InterPro" id="IPR022928">
    <property type="entry name" value="RNA_2'-PTrans_KptA"/>
</dbReference>
<dbReference type="Gene3D" id="1.10.10.970">
    <property type="entry name" value="RNA 2'-phosphotransferase, Tpt1/KptA family, N-terminal domain"/>
    <property type="match status" value="1"/>
</dbReference>
<dbReference type="InterPro" id="IPR042081">
    <property type="entry name" value="RNA_2'-PTrans_C"/>
</dbReference>
<evidence type="ECO:0000256" key="1">
    <source>
        <dbReference type="ARBA" id="ARBA00009836"/>
    </source>
</evidence>